<protein>
    <submittedName>
        <fullName evidence="5">11873_t:CDS:1</fullName>
    </submittedName>
</protein>
<dbReference type="EMBL" id="CAJVPQ010003292">
    <property type="protein sequence ID" value="CAG8623924.1"/>
    <property type="molecule type" value="Genomic_DNA"/>
</dbReference>
<dbReference type="PANTHER" id="PTHR31605">
    <property type="entry name" value="GLYCEROL-3-PHOSPHATE O-ACYLTRANSFERASE 1"/>
    <property type="match status" value="1"/>
</dbReference>
<proteinExistence type="predicted"/>
<dbReference type="CDD" id="cd07992">
    <property type="entry name" value="LPLAT_AAK14816-like"/>
    <property type="match status" value="1"/>
</dbReference>
<feature type="region of interest" description="Disordered" evidence="1">
    <location>
        <begin position="751"/>
        <end position="787"/>
    </location>
</feature>
<dbReference type="InterPro" id="IPR002123">
    <property type="entry name" value="Plipid/glycerol_acylTrfase"/>
</dbReference>
<dbReference type="GO" id="GO:0016287">
    <property type="term" value="F:glycerone-phosphate O-acyltransferase activity"/>
    <property type="evidence" value="ECO:0007669"/>
    <property type="project" value="TreeGrafter"/>
</dbReference>
<feature type="transmembrane region" description="Helical" evidence="2">
    <location>
        <begin position="593"/>
        <end position="614"/>
    </location>
</feature>
<dbReference type="InterPro" id="IPR052744">
    <property type="entry name" value="GPAT/DAPAT"/>
</dbReference>
<feature type="compositionally biased region" description="Low complexity" evidence="1">
    <location>
        <begin position="701"/>
        <end position="720"/>
    </location>
</feature>
<dbReference type="GO" id="GO:0008654">
    <property type="term" value="P:phospholipid biosynthetic process"/>
    <property type="evidence" value="ECO:0007669"/>
    <property type="project" value="TreeGrafter"/>
</dbReference>
<feature type="chain" id="PRO_5040366276" evidence="3">
    <location>
        <begin position="23"/>
        <end position="787"/>
    </location>
</feature>
<feature type="transmembrane region" description="Helical" evidence="2">
    <location>
        <begin position="553"/>
        <end position="573"/>
    </location>
</feature>
<dbReference type="AlphaFoldDB" id="A0A9N9D3J7"/>
<organism evidence="5 6">
    <name type="scientific">Funneliformis caledonium</name>
    <dbReference type="NCBI Taxonomy" id="1117310"/>
    <lineage>
        <taxon>Eukaryota</taxon>
        <taxon>Fungi</taxon>
        <taxon>Fungi incertae sedis</taxon>
        <taxon>Mucoromycota</taxon>
        <taxon>Glomeromycotina</taxon>
        <taxon>Glomeromycetes</taxon>
        <taxon>Glomerales</taxon>
        <taxon>Glomeraceae</taxon>
        <taxon>Funneliformis</taxon>
    </lineage>
</organism>
<comment type="caution">
    <text evidence="5">The sequence shown here is derived from an EMBL/GenBank/DDBJ whole genome shotgun (WGS) entry which is preliminary data.</text>
</comment>
<feature type="signal peptide" evidence="3">
    <location>
        <begin position="1"/>
        <end position="22"/>
    </location>
</feature>
<dbReference type="GO" id="GO:0004366">
    <property type="term" value="F:glycerol-3-phosphate O-acyltransferase activity"/>
    <property type="evidence" value="ECO:0007669"/>
    <property type="project" value="TreeGrafter"/>
</dbReference>
<keyword evidence="2" id="KW-0472">Membrane</keyword>
<dbReference type="SMART" id="SM00563">
    <property type="entry name" value="PlsC"/>
    <property type="match status" value="1"/>
</dbReference>
<evidence type="ECO:0000259" key="4">
    <source>
        <dbReference type="SMART" id="SM00563"/>
    </source>
</evidence>
<feature type="domain" description="Phospholipid/glycerol acyltransferase" evidence="4">
    <location>
        <begin position="151"/>
        <end position="359"/>
    </location>
</feature>
<dbReference type="OrthoDB" id="2427554at2759"/>
<evidence type="ECO:0000313" key="5">
    <source>
        <dbReference type="EMBL" id="CAG8623924.1"/>
    </source>
</evidence>
<evidence type="ECO:0000256" key="1">
    <source>
        <dbReference type="SAM" id="MobiDB-lite"/>
    </source>
</evidence>
<dbReference type="Pfam" id="PF01553">
    <property type="entry name" value="Acyltransferase"/>
    <property type="match status" value="1"/>
</dbReference>
<dbReference type="Proteomes" id="UP000789570">
    <property type="component" value="Unassembled WGS sequence"/>
</dbReference>
<evidence type="ECO:0000256" key="3">
    <source>
        <dbReference type="SAM" id="SignalP"/>
    </source>
</evidence>
<keyword evidence="3" id="KW-0732">Signal</keyword>
<dbReference type="PANTHER" id="PTHR31605:SF0">
    <property type="entry name" value="GLYCEROL-3-PHOSPHATE O-ACYLTRANSFERASE 1"/>
    <property type="match status" value="1"/>
</dbReference>
<evidence type="ECO:0000313" key="6">
    <source>
        <dbReference type="Proteomes" id="UP000789570"/>
    </source>
</evidence>
<feature type="compositionally biased region" description="Basic and acidic residues" evidence="1">
    <location>
        <begin position="773"/>
        <end position="787"/>
    </location>
</feature>
<name>A0A9N9D3J7_9GLOM</name>
<feature type="transmembrane region" description="Helical" evidence="2">
    <location>
        <begin position="113"/>
        <end position="133"/>
    </location>
</feature>
<dbReference type="SUPFAM" id="SSF69593">
    <property type="entry name" value="Glycerol-3-phosphate (1)-acyltransferase"/>
    <property type="match status" value="1"/>
</dbReference>
<feature type="region of interest" description="Disordered" evidence="1">
    <location>
        <begin position="700"/>
        <end position="733"/>
    </location>
</feature>
<evidence type="ECO:0000256" key="2">
    <source>
        <dbReference type="SAM" id="Phobius"/>
    </source>
</evidence>
<feature type="compositionally biased region" description="Polar residues" evidence="1">
    <location>
        <begin position="721"/>
        <end position="733"/>
    </location>
</feature>
<reference evidence="5" key="1">
    <citation type="submission" date="2021-06" db="EMBL/GenBank/DDBJ databases">
        <authorList>
            <person name="Kallberg Y."/>
            <person name="Tangrot J."/>
            <person name="Rosling A."/>
        </authorList>
    </citation>
    <scope>NUCLEOTIDE SEQUENCE</scope>
    <source>
        <strain evidence="5">UK204</strain>
    </source>
</reference>
<sequence>MKSNLMSAALVLCIATLASVYASPNPSCRKYNIERKICIENSDNISTKDCICNSEKLNTLYNECHGSNVDPEQFFITELCNINSVNLMKRWTPNFYSNEPDSTIEQEQVTRKMFITIYDIVVFFFSVVLGNFFREIKSRGSHKIPMEGPVIFVAAPHANQFVDPLNLMMNTKRRVSFLIAEKSMKRKYIGAMARAVHAIPVARPQDLAKQGIGKIHLVDRKTDPLRITGIGTEFTKQFKVGFQIALPNDRGSSEVTKVISDTELLIKKEFKDLNALEMLTNPEGTSFKCLPHVDQSQVYKSVFETLNAGHCIGIFPEGGSHDRTEILPLKAGVTIMALGAMAANPKLDVKIVPCGLNYFHAHSFRSRAVVEFGTPISISPELVEKYRKGGVEKREACGKLLDSIYTALRSVTVNTPDYETLMVIQAARRLYNPEHHKLELSDVIELNRRFVAGYMKFKDDPRVKEMNEKVMAYNQLLKYHGLKDHQVHRTALGGIRAFTLLIYRLLVLIIWAIIGFPGFILNIPLITITRVISAKKAKEALKSSTVKVAGRDVLATWKLLVALVVMPVLYGFYTFVTLSLAYKYDWNILQLRWWTPVVIYILFFLVSNITMHLADSGFDIYRSLRPLFLSLLPWSQSSIQNLRAVREQLSYDLTDLINELGPKVFPNFDNSRLVKELKKTDDSDYDDVFFFLDKQHGNVVGRSRSSSGHSSTRTRSRASSFNSNVLSEGSARNSGGFRVDAFTELSKDKAFSEVNKRPTSIPKVEINNYDDDSGYHGDKEIEPKKSV</sequence>
<keyword evidence="2" id="KW-0812">Transmembrane</keyword>
<gene>
    <name evidence="5" type="ORF">FCALED_LOCUS9701</name>
</gene>
<accession>A0A9N9D3J7</accession>
<keyword evidence="6" id="KW-1185">Reference proteome</keyword>
<feature type="transmembrane region" description="Helical" evidence="2">
    <location>
        <begin position="509"/>
        <end position="532"/>
    </location>
</feature>
<keyword evidence="2" id="KW-1133">Transmembrane helix</keyword>